<evidence type="ECO:0000256" key="1">
    <source>
        <dbReference type="ARBA" id="ARBA00001946"/>
    </source>
</evidence>
<feature type="domain" description="Alpha-D-phosphohexomutase alpha/beta/alpha" evidence="7">
    <location>
        <begin position="51"/>
        <end position="186"/>
    </location>
</feature>
<dbReference type="OrthoDB" id="9806956at2"/>
<organism evidence="10 11">
    <name type="scientific">Mycoplasma wenyonii</name>
    <dbReference type="NCBI Taxonomy" id="65123"/>
    <lineage>
        <taxon>Bacteria</taxon>
        <taxon>Bacillati</taxon>
        <taxon>Mycoplasmatota</taxon>
        <taxon>Mollicutes</taxon>
        <taxon>Mycoplasmataceae</taxon>
        <taxon>Mycoplasma</taxon>
    </lineage>
</organism>
<dbReference type="Pfam" id="PF02880">
    <property type="entry name" value="PGM_PMM_III"/>
    <property type="match status" value="1"/>
</dbReference>
<evidence type="ECO:0000259" key="8">
    <source>
        <dbReference type="Pfam" id="PF02879"/>
    </source>
</evidence>
<comment type="caution">
    <text evidence="10">The sequence shown here is derived from an EMBL/GenBank/DDBJ whole genome shotgun (WGS) entry which is preliminary data.</text>
</comment>
<evidence type="ECO:0000256" key="3">
    <source>
        <dbReference type="ARBA" id="ARBA00022553"/>
    </source>
</evidence>
<evidence type="ECO:0000259" key="7">
    <source>
        <dbReference type="Pfam" id="PF02878"/>
    </source>
</evidence>
<keyword evidence="4" id="KW-0479">Metal-binding</keyword>
<accession>A0A328PLI7</accession>
<dbReference type="GO" id="GO:0000287">
    <property type="term" value="F:magnesium ion binding"/>
    <property type="evidence" value="ECO:0007669"/>
    <property type="project" value="InterPro"/>
</dbReference>
<dbReference type="PANTHER" id="PTHR45745:SF1">
    <property type="entry name" value="PHOSPHOGLUCOMUTASE 2B-RELATED"/>
    <property type="match status" value="1"/>
</dbReference>
<keyword evidence="6" id="KW-0413">Isomerase</keyword>
<dbReference type="InterPro" id="IPR005841">
    <property type="entry name" value="Alpha-D-phosphohexomutase_SF"/>
</dbReference>
<dbReference type="Pfam" id="PF02878">
    <property type="entry name" value="PGM_PMM_I"/>
    <property type="match status" value="1"/>
</dbReference>
<feature type="domain" description="Alpha-D-phosphohexomutase alpha/beta/alpha" evidence="8">
    <location>
        <begin position="235"/>
        <end position="319"/>
    </location>
</feature>
<gene>
    <name evidence="10" type="ORF">DNK47_00075</name>
</gene>
<dbReference type="InterPro" id="IPR016066">
    <property type="entry name" value="A-D-PHexomutase_CS"/>
</dbReference>
<proteinExistence type="inferred from homology"/>
<evidence type="ECO:0000256" key="5">
    <source>
        <dbReference type="ARBA" id="ARBA00022842"/>
    </source>
</evidence>
<dbReference type="AlphaFoldDB" id="A0A328PLI7"/>
<dbReference type="GO" id="GO:0008973">
    <property type="term" value="F:phosphopentomutase activity"/>
    <property type="evidence" value="ECO:0007669"/>
    <property type="project" value="TreeGrafter"/>
</dbReference>
<dbReference type="InterPro" id="IPR016055">
    <property type="entry name" value="A-D-PHexomutase_a/b/a-I/II/III"/>
</dbReference>
<dbReference type="InterPro" id="IPR005845">
    <property type="entry name" value="A-D-PHexomutase_a/b/a-II"/>
</dbReference>
<keyword evidence="3" id="KW-0597">Phosphoprotein</keyword>
<comment type="similarity">
    <text evidence="2">Belongs to the phosphohexose mutase family.</text>
</comment>
<keyword evidence="5" id="KW-0460">Magnesium</keyword>
<evidence type="ECO:0000256" key="4">
    <source>
        <dbReference type="ARBA" id="ARBA00022723"/>
    </source>
</evidence>
<dbReference type="InterPro" id="IPR005844">
    <property type="entry name" value="A-D-PHexomutase_a/b/a-I"/>
</dbReference>
<dbReference type="EMBL" id="QKVO01000001">
    <property type="protein sequence ID" value="RAO95254.1"/>
    <property type="molecule type" value="Genomic_DNA"/>
</dbReference>
<protein>
    <submittedName>
        <fullName evidence="10">Phosphoglucomutase</fullName>
    </submittedName>
</protein>
<comment type="cofactor">
    <cofactor evidence="1">
        <name>Mg(2+)</name>
        <dbReference type="ChEBI" id="CHEBI:18420"/>
    </cofactor>
</comment>
<dbReference type="GO" id="GO:0005975">
    <property type="term" value="P:carbohydrate metabolic process"/>
    <property type="evidence" value="ECO:0007669"/>
    <property type="project" value="InterPro"/>
</dbReference>
<dbReference type="PROSITE" id="PS00710">
    <property type="entry name" value="PGM_PMM"/>
    <property type="match status" value="1"/>
</dbReference>
<dbReference type="InterPro" id="IPR005846">
    <property type="entry name" value="A-D-PHexomutase_a/b/a-III"/>
</dbReference>
<evidence type="ECO:0000313" key="11">
    <source>
        <dbReference type="Proteomes" id="UP000249762"/>
    </source>
</evidence>
<dbReference type="GO" id="GO:0006166">
    <property type="term" value="P:purine ribonucleoside salvage"/>
    <property type="evidence" value="ECO:0007669"/>
    <property type="project" value="TreeGrafter"/>
</dbReference>
<reference evidence="11" key="1">
    <citation type="submission" date="2018-06" db="EMBL/GenBank/DDBJ databases">
        <authorList>
            <person name="Martinez Ocampo F."/>
            <person name="Quiroz Castaneda R.E."/>
            <person name="Rojas Lopez X."/>
        </authorList>
    </citation>
    <scope>NUCLEOTIDE SEQUENCE [LARGE SCALE GENOMIC DNA]</scope>
    <source>
        <strain evidence="11">INIFAP02</strain>
    </source>
</reference>
<dbReference type="Proteomes" id="UP000249762">
    <property type="component" value="Unassembled WGS sequence"/>
</dbReference>
<evidence type="ECO:0000256" key="2">
    <source>
        <dbReference type="ARBA" id="ARBA00010231"/>
    </source>
</evidence>
<name>A0A328PLI7_9MOLU</name>
<evidence type="ECO:0000259" key="9">
    <source>
        <dbReference type="Pfam" id="PF02880"/>
    </source>
</evidence>
<dbReference type="Pfam" id="PF02879">
    <property type="entry name" value="PGM_PMM_II"/>
    <property type="match status" value="1"/>
</dbReference>
<evidence type="ECO:0000256" key="6">
    <source>
        <dbReference type="ARBA" id="ARBA00023235"/>
    </source>
</evidence>
<dbReference type="Gene3D" id="3.40.120.10">
    <property type="entry name" value="Alpha-D-Glucose-1,6-Bisphosphate, subunit A, domain 3"/>
    <property type="match status" value="3"/>
</dbReference>
<feature type="domain" description="Alpha-D-phosphohexomutase alpha/beta/alpha" evidence="9">
    <location>
        <begin position="330"/>
        <end position="440"/>
    </location>
</feature>
<sequence>MKLSEKALTSRDFYLKWLNSERLTLAEKQKLKVLTSSEQEELFTLNGSEFQFGTSGIRALTGLGPKRLNVHTCRAFAEAYAKFLLSCPERESILIGYDNREHGRLFAETIYKVLEYHAVPAIISLTSIATPILAFYIQQRKLKGGVMITASHNPQDYNGFKLYGPNGGQLSAEQESLIRSYFPEPENYLKIKHSSGSKFESLDQESFEQYAIAITREIQKRLGKFYFLGSTVIRTIKFLFSAHHGTSCGRMAILARNIGAQKFKEYYWECTPTSNFSNNEITNPEDPKSFRDMAKAARSLDTDYLIAHDPDSDRSAIAEWTKDKWYYFTGNEMAVLLAYFLLELAQSSKYGAQIKYKYLITTYVSGDFIDKVVKLFQPNIQIEIIRTNTGFKSIGKVAKEYSEKGEVLMGCEEAIGGLFLPEISLEKDGFQQTLLTMYMIGFYKLGSGQDPLRSENRKLISQLYWLMWKVGLVWLGKTVPFTVTQEKKESILKKLNWLADNEKQFQLERFQLKASRGESEGIFKFSLSSCSSSWIKARFSGTEPKFKLYFNLYNNISELKGKGTSNWENIVREKRANLDYTIQLLTKLLEKYLISDELTGVN</sequence>
<dbReference type="SUPFAM" id="SSF53738">
    <property type="entry name" value="Phosphoglucomutase, first 3 domains"/>
    <property type="match status" value="3"/>
</dbReference>
<dbReference type="PANTHER" id="PTHR45745">
    <property type="entry name" value="PHOSPHOMANNOMUTASE 45A"/>
    <property type="match status" value="1"/>
</dbReference>
<dbReference type="PRINTS" id="PR00509">
    <property type="entry name" value="PGMPMM"/>
</dbReference>
<keyword evidence="11" id="KW-1185">Reference proteome</keyword>
<evidence type="ECO:0000313" key="10">
    <source>
        <dbReference type="EMBL" id="RAO95254.1"/>
    </source>
</evidence>